<comment type="caution">
    <text evidence="2">The sequence shown here is derived from an EMBL/GenBank/DDBJ whole genome shotgun (WGS) entry which is preliminary data.</text>
</comment>
<gene>
    <name evidence="2" type="ORF">BKA55DRAFT_485734</name>
</gene>
<evidence type="ECO:0000313" key="3">
    <source>
        <dbReference type="Proteomes" id="UP000720189"/>
    </source>
</evidence>
<dbReference type="RefSeq" id="XP_046043945.1">
    <property type="nucleotide sequence ID" value="XM_046186219.1"/>
</dbReference>
<protein>
    <submittedName>
        <fullName evidence="2">Uncharacterized protein</fullName>
    </submittedName>
</protein>
<keyword evidence="1" id="KW-0472">Membrane</keyword>
<dbReference type="AlphaFoldDB" id="A0A9P9G356"/>
<keyword evidence="1" id="KW-0812">Transmembrane</keyword>
<evidence type="ECO:0000313" key="2">
    <source>
        <dbReference type="EMBL" id="KAH7232285.1"/>
    </source>
</evidence>
<accession>A0A9P9G356</accession>
<dbReference type="OrthoDB" id="5006731at2759"/>
<organism evidence="2 3">
    <name type="scientific">Fusarium redolens</name>
    <dbReference type="NCBI Taxonomy" id="48865"/>
    <lineage>
        <taxon>Eukaryota</taxon>
        <taxon>Fungi</taxon>
        <taxon>Dikarya</taxon>
        <taxon>Ascomycota</taxon>
        <taxon>Pezizomycotina</taxon>
        <taxon>Sordariomycetes</taxon>
        <taxon>Hypocreomycetidae</taxon>
        <taxon>Hypocreales</taxon>
        <taxon>Nectriaceae</taxon>
        <taxon>Fusarium</taxon>
        <taxon>Fusarium redolens species complex</taxon>
    </lineage>
</organism>
<evidence type="ECO:0000256" key="1">
    <source>
        <dbReference type="SAM" id="Phobius"/>
    </source>
</evidence>
<keyword evidence="1" id="KW-1133">Transmembrane helix</keyword>
<name>A0A9P9G356_FUSRE</name>
<sequence>MALKVDHTADLIIMMTLLFTMALIWATAFIDTLPPLGDTPLTASEVSHRRTQEAMKKQIENIEKHRQLAFEKVCRITAQRIKIAERMHNLQTAVKKLKPPRDIGRIAEMKKAIRYCGKEHEELYGIVDDVSHQMYQMLMQRLTLRRNIDSLDLQMERDRLADLLYPHIPLDLEEDVKEDVKK</sequence>
<feature type="non-terminal residue" evidence="2">
    <location>
        <position position="1"/>
    </location>
</feature>
<keyword evidence="3" id="KW-1185">Reference proteome</keyword>
<reference evidence="2" key="1">
    <citation type="journal article" date="2021" name="Nat. Commun.">
        <title>Genetic determinants of endophytism in the Arabidopsis root mycobiome.</title>
        <authorList>
            <person name="Mesny F."/>
            <person name="Miyauchi S."/>
            <person name="Thiergart T."/>
            <person name="Pickel B."/>
            <person name="Atanasova L."/>
            <person name="Karlsson M."/>
            <person name="Huettel B."/>
            <person name="Barry K.W."/>
            <person name="Haridas S."/>
            <person name="Chen C."/>
            <person name="Bauer D."/>
            <person name="Andreopoulos W."/>
            <person name="Pangilinan J."/>
            <person name="LaButti K."/>
            <person name="Riley R."/>
            <person name="Lipzen A."/>
            <person name="Clum A."/>
            <person name="Drula E."/>
            <person name="Henrissat B."/>
            <person name="Kohler A."/>
            <person name="Grigoriev I.V."/>
            <person name="Martin F.M."/>
            <person name="Hacquard S."/>
        </authorList>
    </citation>
    <scope>NUCLEOTIDE SEQUENCE</scope>
    <source>
        <strain evidence="2">MPI-CAGE-AT-0023</strain>
    </source>
</reference>
<dbReference type="Proteomes" id="UP000720189">
    <property type="component" value="Unassembled WGS sequence"/>
</dbReference>
<dbReference type="EMBL" id="JAGMUX010000019">
    <property type="protein sequence ID" value="KAH7232285.1"/>
    <property type="molecule type" value="Genomic_DNA"/>
</dbReference>
<feature type="transmembrane region" description="Helical" evidence="1">
    <location>
        <begin position="12"/>
        <end position="30"/>
    </location>
</feature>
<dbReference type="GeneID" id="70216173"/>
<proteinExistence type="predicted"/>